<dbReference type="GO" id="GO:0006974">
    <property type="term" value="P:DNA damage response"/>
    <property type="evidence" value="ECO:0007669"/>
    <property type="project" value="InterPro"/>
</dbReference>
<organism evidence="3 4">
    <name type="scientific">Dendrobium catenatum</name>
    <dbReference type="NCBI Taxonomy" id="906689"/>
    <lineage>
        <taxon>Eukaryota</taxon>
        <taxon>Viridiplantae</taxon>
        <taxon>Streptophyta</taxon>
        <taxon>Embryophyta</taxon>
        <taxon>Tracheophyta</taxon>
        <taxon>Spermatophyta</taxon>
        <taxon>Magnoliopsida</taxon>
        <taxon>Liliopsida</taxon>
        <taxon>Asparagales</taxon>
        <taxon>Orchidaceae</taxon>
        <taxon>Epidendroideae</taxon>
        <taxon>Malaxideae</taxon>
        <taxon>Dendrobiinae</taxon>
        <taxon>Dendrobium</taxon>
    </lineage>
</organism>
<evidence type="ECO:0000259" key="2">
    <source>
        <dbReference type="PROSITE" id="PS51471"/>
    </source>
</evidence>
<feature type="domain" description="Fe2OG dioxygenase" evidence="2">
    <location>
        <begin position="140"/>
        <end position="258"/>
    </location>
</feature>
<dbReference type="InterPro" id="IPR037151">
    <property type="entry name" value="AlkB-like_sf"/>
</dbReference>
<dbReference type="InterPro" id="IPR032870">
    <property type="entry name" value="ALKBH7-like"/>
</dbReference>
<dbReference type="PANTHER" id="PTHR21052">
    <property type="entry name" value="SPERMATOGENESIS ASSOCIATED 11-RELATED"/>
    <property type="match status" value="1"/>
</dbReference>
<evidence type="ECO:0000313" key="4">
    <source>
        <dbReference type="Proteomes" id="UP000233837"/>
    </source>
</evidence>
<reference evidence="3 4" key="2">
    <citation type="journal article" date="2017" name="Nature">
        <title>The Apostasia genome and the evolution of orchids.</title>
        <authorList>
            <person name="Zhang G.Q."/>
            <person name="Liu K.W."/>
            <person name="Li Z."/>
            <person name="Lohaus R."/>
            <person name="Hsiao Y.Y."/>
            <person name="Niu S.C."/>
            <person name="Wang J.Y."/>
            <person name="Lin Y.C."/>
            <person name="Xu Q."/>
            <person name="Chen L.J."/>
            <person name="Yoshida K."/>
            <person name="Fujiwara S."/>
            <person name="Wang Z.W."/>
            <person name="Zhang Y.Q."/>
            <person name="Mitsuda N."/>
            <person name="Wang M."/>
            <person name="Liu G.H."/>
            <person name="Pecoraro L."/>
            <person name="Huang H.X."/>
            <person name="Xiao X.J."/>
            <person name="Lin M."/>
            <person name="Wu X.Y."/>
            <person name="Wu W.L."/>
            <person name="Chen Y.Y."/>
            <person name="Chang S.B."/>
            <person name="Sakamoto S."/>
            <person name="Ohme-Takagi M."/>
            <person name="Yagi M."/>
            <person name="Zeng S.J."/>
            <person name="Shen C.Y."/>
            <person name="Yeh C.M."/>
            <person name="Luo Y.B."/>
            <person name="Tsai W.C."/>
            <person name="Van de Peer Y."/>
            <person name="Liu Z.J."/>
        </authorList>
    </citation>
    <scope>NUCLEOTIDE SEQUENCE [LARGE SCALE GENOMIC DNA]</scope>
    <source>
        <tissue evidence="3">The whole plant</tissue>
    </source>
</reference>
<dbReference type="InterPro" id="IPR005123">
    <property type="entry name" value="Oxoglu/Fe-dep_dioxygenase_dom"/>
</dbReference>
<gene>
    <name evidence="3" type="ORF">MA16_Dca010869</name>
</gene>
<dbReference type="OrthoDB" id="412814at2759"/>
<name>A0A2I0XFG8_9ASPA</name>
<dbReference type="PANTHER" id="PTHR21052:SF0">
    <property type="entry name" value="ALPHA-KETOGLUTARATE-DEPENDENT DIOXYGENASE ALKB HOMOLOG 7, MITOCHONDRIAL"/>
    <property type="match status" value="1"/>
</dbReference>
<dbReference type="Gene3D" id="2.60.120.590">
    <property type="entry name" value="Alpha-ketoglutarate-dependent dioxygenase AlkB-like"/>
    <property type="match status" value="1"/>
</dbReference>
<dbReference type="InterPro" id="IPR027450">
    <property type="entry name" value="AlkB-like"/>
</dbReference>
<dbReference type="PROSITE" id="PS51471">
    <property type="entry name" value="FE2OG_OXY"/>
    <property type="match status" value="1"/>
</dbReference>
<evidence type="ECO:0000256" key="1">
    <source>
        <dbReference type="ARBA" id="ARBA00007879"/>
    </source>
</evidence>
<accession>A0A2I0XFG8</accession>
<dbReference type="SUPFAM" id="SSF51197">
    <property type="entry name" value="Clavaminate synthase-like"/>
    <property type="match status" value="1"/>
</dbReference>
<dbReference type="Proteomes" id="UP000233837">
    <property type="component" value="Unassembled WGS sequence"/>
</dbReference>
<dbReference type="GO" id="GO:0005759">
    <property type="term" value="C:mitochondrial matrix"/>
    <property type="evidence" value="ECO:0007669"/>
    <property type="project" value="TreeGrafter"/>
</dbReference>
<proteinExistence type="inferred from homology"/>
<comment type="similarity">
    <text evidence="1">Belongs to the alkB family.</text>
</comment>
<protein>
    <submittedName>
        <fullName evidence="3">Alkylated DNA repair protein alkB 8</fullName>
    </submittedName>
</protein>
<dbReference type="Pfam" id="PF13532">
    <property type="entry name" value="2OG-FeII_Oxy_2"/>
    <property type="match status" value="1"/>
</dbReference>
<reference evidence="3 4" key="1">
    <citation type="journal article" date="2016" name="Sci. Rep.">
        <title>The Dendrobium catenatum Lindl. genome sequence provides insights into polysaccharide synthase, floral development and adaptive evolution.</title>
        <authorList>
            <person name="Zhang G.Q."/>
            <person name="Xu Q."/>
            <person name="Bian C."/>
            <person name="Tsai W.C."/>
            <person name="Yeh C.M."/>
            <person name="Liu K.W."/>
            <person name="Yoshida K."/>
            <person name="Zhang L.S."/>
            <person name="Chang S.B."/>
            <person name="Chen F."/>
            <person name="Shi Y."/>
            <person name="Su Y.Y."/>
            <person name="Zhang Y.Q."/>
            <person name="Chen L.J."/>
            <person name="Yin Y."/>
            <person name="Lin M."/>
            <person name="Huang H."/>
            <person name="Deng H."/>
            <person name="Wang Z.W."/>
            <person name="Zhu S.L."/>
            <person name="Zhao X."/>
            <person name="Deng C."/>
            <person name="Niu S.C."/>
            <person name="Huang J."/>
            <person name="Wang M."/>
            <person name="Liu G.H."/>
            <person name="Yang H.J."/>
            <person name="Xiao X.J."/>
            <person name="Hsiao Y.Y."/>
            <person name="Wu W.L."/>
            <person name="Chen Y.Y."/>
            <person name="Mitsuda N."/>
            <person name="Ohme-Takagi M."/>
            <person name="Luo Y.B."/>
            <person name="Van de Peer Y."/>
            <person name="Liu Z.J."/>
        </authorList>
    </citation>
    <scope>NUCLEOTIDE SEQUENCE [LARGE SCALE GENOMIC DNA]</scope>
    <source>
        <tissue evidence="3">The whole plant</tissue>
    </source>
</reference>
<dbReference type="GO" id="GO:0006631">
    <property type="term" value="P:fatty acid metabolic process"/>
    <property type="evidence" value="ECO:0007669"/>
    <property type="project" value="TreeGrafter"/>
</dbReference>
<sequence>MEEDDDDQYKQQVLACAFGESSDSSDDALYPAVKEGEIYSWESVEGIDGLWLCRDFLPEKHQNLLLSAIHGEGLFTESSYNQAMKFGDLPNWAIDLSRLIQKAVCYGETISLDGLESDCKEQQMEESGPLPFDLLWREPLFDQLITNVYKPGEGISAHVDLLRFEDGIAIVSLESECVMHFSRADQETCSHKAQGGQDGSLVKIPVLLNPGSLLLIFGEARYSWKHEINRKEGFQTWKGREIIQKKRTSVTLRKLCHSAEDI</sequence>
<keyword evidence="4" id="KW-1185">Reference proteome</keyword>
<dbReference type="EMBL" id="KZ501935">
    <property type="protein sequence ID" value="PKU86644.1"/>
    <property type="molecule type" value="Genomic_DNA"/>
</dbReference>
<dbReference type="AlphaFoldDB" id="A0A2I0XFG8"/>
<evidence type="ECO:0000313" key="3">
    <source>
        <dbReference type="EMBL" id="PKU86644.1"/>
    </source>
</evidence>